<keyword evidence="3 9" id="KW-0378">Hydrolase</keyword>
<evidence type="ECO:0000256" key="4">
    <source>
        <dbReference type="ARBA" id="ARBA00022807"/>
    </source>
</evidence>
<comment type="similarity">
    <text evidence="1">Belongs to the peptidase C40 family.</text>
</comment>
<dbReference type="SUPFAM" id="SSF54001">
    <property type="entry name" value="Cysteine proteinases"/>
    <property type="match status" value="1"/>
</dbReference>
<evidence type="ECO:0000259" key="5">
    <source>
        <dbReference type="Pfam" id="PF00877"/>
    </source>
</evidence>
<dbReference type="PANTHER" id="PTHR47053:SF1">
    <property type="entry name" value="MUREIN DD-ENDOPEPTIDASE MEPH-RELATED"/>
    <property type="match status" value="1"/>
</dbReference>
<dbReference type="InterPro" id="IPR025606">
    <property type="entry name" value="NLPC/P60_N_dom"/>
</dbReference>
<dbReference type="Pfam" id="PF00877">
    <property type="entry name" value="NLPC_P60"/>
    <property type="match status" value="1"/>
</dbReference>
<accession>A0A1M5LVD6</accession>
<feature type="domain" description="SH3b1" evidence="7">
    <location>
        <begin position="144"/>
        <end position="195"/>
    </location>
</feature>
<keyword evidence="4" id="KW-0788">Thiol protease</keyword>
<dbReference type="PANTHER" id="PTHR47053">
    <property type="entry name" value="MUREIN DD-ENDOPEPTIDASE MEPH-RELATED"/>
    <property type="match status" value="1"/>
</dbReference>
<feature type="domain" description="NLPC/P60 N-terminal" evidence="6">
    <location>
        <begin position="9"/>
        <end position="117"/>
    </location>
</feature>
<dbReference type="PROSITE" id="PS51257">
    <property type="entry name" value="PROKAR_LIPOPROTEIN"/>
    <property type="match status" value="1"/>
</dbReference>
<proteinExistence type="inferred from homology"/>
<reference evidence="10" key="1">
    <citation type="submission" date="2016-11" db="EMBL/GenBank/DDBJ databases">
        <authorList>
            <person name="Varghese N."/>
            <person name="Submissions S."/>
        </authorList>
    </citation>
    <scope>NUCLEOTIDE SEQUENCE [LARGE SCALE GENOMIC DNA]</scope>
    <source>
        <strain evidence="10">DSM 22638</strain>
    </source>
</reference>
<dbReference type="Pfam" id="PF12914">
    <property type="entry name" value="SH3_7"/>
    <property type="match status" value="1"/>
</dbReference>
<dbReference type="RefSeq" id="WP_073179265.1">
    <property type="nucleotide sequence ID" value="NZ_FQWL01000003.1"/>
</dbReference>
<dbReference type="InterPro" id="IPR038765">
    <property type="entry name" value="Papain-like_cys_pep_sf"/>
</dbReference>
<dbReference type="InterPro" id="IPR051202">
    <property type="entry name" value="Peptidase_C40"/>
</dbReference>
<dbReference type="OrthoDB" id="9813368at2"/>
<sequence length="467" mass="52760">MSIRILLGLVFFSCLGILGCKKTDKENPSAPIKTYAYDAIEYPTGNIQIADTLKKEFLKNFFAPWSITPENLSTELDALPGRKLSYLENYLNDDDWYGENKKKHKRWQREEIVANVNEVGFPNFLKKGITISHTNLRRIPSNKPGFDTYSKAGEGFPFDYFQETMLWANTPVLIVHTSIDKQWSYVASPYYKGWVSMHDLAIVNEDFVTQWVNGPYCMPLSDQVNLSDKASNFAINAKMGMVLPYEEIPDNPDQILVSYTNTDAYQNANILKAKVNKTAVALNNYEFNGQSVNKLVSNFIGRPYGWGGNLKNRDCSSLIRDLLGTYRIWLPRDSKDQIEIGHPVDLPDSTAEKLAFIKENGIPFLTILRKKGHNMLYVGINPDGEPLILHAIWGLKTSYSNEQLANFVENYPLEGIHQDEDGKLKGRHLIGEAVITSVNIGADNNDVTIPLIDEIYAMTNILGDPTK</sequence>
<gene>
    <name evidence="9" type="ORF">SAMN04488116_2113</name>
</gene>
<evidence type="ECO:0000259" key="6">
    <source>
        <dbReference type="Pfam" id="PF12912"/>
    </source>
</evidence>
<dbReference type="Gene3D" id="3.90.1720.10">
    <property type="entry name" value="endopeptidase domain like (from Nostoc punctiforme)"/>
    <property type="match status" value="1"/>
</dbReference>
<dbReference type="Pfam" id="PF12913">
    <property type="entry name" value="SH3_6"/>
    <property type="match status" value="1"/>
</dbReference>
<keyword evidence="10" id="KW-1185">Reference proteome</keyword>
<feature type="domain" description="SH3b2-type SH3" evidence="8">
    <location>
        <begin position="205"/>
        <end position="245"/>
    </location>
</feature>
<dbReference type="Proteomes" id="UP000184532">
    <property type="component" value="Unassembled WGS sequence"/>
</dbReference>
<name>A0A1M5LVD6_9FLAO</name>
<dbReference type="InterPro" id="IPR039439">
    <property type="entry name" value="SH3b1_dom"/>
</dbReference>
<dbReference type="Pfam" id="PF12912">
    <property type="entry name" value="N_NLPC_P60"/>
    <property type="match status" value="1"/>
</dbReference>
<evidence type="ECO:0000256" key="2">
    <source>
        <dbReference type="ARBA" id="ARBA00022670"/>
    </source>
</evidence>
<dbReference type="AlphaFoldDB" id="A0A1M5LVD6"/>
<dbReference type="InterPro" id="IPR026864">
    <property type="entry name" value="SH3b2-type_SH3"/>
</dbReference>
<feature type="domain" description="NlpC/P60" evidence="5">
    <location>
        <begin position="301"/>
        <end position="378"/>
    </location>
</feature>
<dbReference type="GO" id="GO:0008234">
    <property type="term" value="F:cysteine-type peptidase activity"/>
    <property type="evidence" value="ECO:0007669"/>
    <property type="project" value="UniProtKB-KW"/>
</dbReference>
<evidence type="ECO:0000259" key="8">
    <source>
        <dbReference type="Pfam" id="PF12914"/>
    </source>
</evidence>
<dbReference type="InterPro" id="IPR000064">
    <property type="entry name" value="NLP_P60_dom"/>
</dbReference>
<dbReference type="InterPro" id="IPR027017">
    <property type="entry name" value="P60_peptidase_YkfC"/>
</dbReference>
<dbReference type="GO" id="GO:0006508">
    <property type="term" value="P:proteolysis"/>
    <property type="evidence" value="ECO:0007669"/>
    <property type="project" value="UniProtKB-KW"/>
</dbReference>
<evidence type="ECO:0000256" key="1">
    <source>
        <dbReference type="ARBA" id="ARBA00007074"/>
    </source>
</evidence>
<dbReference type="PIRSF" id="PIRSF019015">
    <property type="entry name" value="P60_peptidase_YkfC"/>
    <property type="match status" value="1"/>
</dbReference>
<evidence type="ECO:0000313" key="9">
    <source>
        <dbReference type="EMBL" id="SHG69074.1"/>
    </source>
</evidence>
<evidence type="ECO:0000256" key="3">
    <source>
        <dbReference type="ARBA" id="ARBA00022801"/>
    </source>
</evidence>
<keyword evidence="2" id="KW-0645">Protease</keyword>
<evidence type="ECO:0000313" key="10">
    <source>
        <dbReference type="Proteomes" id="UP000184532"/>
    </source>
</evidence>
<organism evidence="9 10">
    <name type="scientific">Flagellimonas flava</name>
    <dbReference type="NCBI Taxonomy" id="570519"/>
    <lineage>
        <taxon>Bacteria</taxon>
        <taxon>Pseudomonadati</taxon>
        <taxon>Bacteroidota</taxon>
        <taxon>Flavobacteriia</taxon>
        <taxon>Flavobacteriales</taxon>
        <taxon>Flavobacteriaceae</taxon>
        <taxon>Flagellimonas</taxon>
    </lineage>
</organism>
<evidence type="ECO:0000259" key="7">
    <source>
        <dbReference type="Pfam" id="PF12913"/>
    </source>
</evidence>
<protein>
    <submittedName>
        <fullName evidence="9">Cell wall-associated hydrolase, NlpC family</fullName>
    </submittedName>
</protein>
<dbReference type="EMBL" id="FQWL01000003">
    <property type="protein sequence ID" value="SHG69074.1"/>
    <property type="molecule type" value="Genomic_DNA"/>
</dbReference>